<evidence type="ECO:0000256" key="4">
    <source>
        <dbReference type="ARBA" id="ARBA00022679"/>
    </source>
</evidence>
<feature type="binding site" evidence="16">
    <location>
        <position position="1548"/>
    </location>
    <ligand>
        <name>ATP</name>
        <dbReference type="ChEBI" id="CHEBI:30616"/>
    </ligand>
</feature>
<evidence type="ECO:0000256" key="9">
    <source>
        <dbReference type="ARBA" id="ARBA00022777"/>
    </source>
</evidence>
<evidence type="ECO:0000256" key="7">
    <source>
        <dbReference type="ARBA" id="ARBA00022737"/>
    </source>
</evidence>
<dbReference type="GO" id="GO:0012505">
    <property type="term" value="C:endomembrane system"/>
    <property type="evidence" value="ECO:0007669"/>
    <property type="project" value="UniProtKB-SubCell"/>
</dbReference>
<dbReference type="CDD" id="cd00192">
    <property type="entry name" value="PTKc"/>
    <property type="match status" value="1"/>
</dbReference>
<dbReference type="Proteomes" id="UP001177023">
    <property type="component" value="Unassembled WGS sequence"/>
</dbReference>
<dbReference type="FunFam" id="1.10.510.10:FF:001512">
    <property type="entry name" value="Receptor tyrosine-protein kinase erbB-2"/>
    <property type="match status" value="1"/>
</dbReference>
<keyword evidence="6" id="KW-0732">Signal</keyword>
<proteinExistence type="predicted"/>
<dbReference type="InterPro" id="IPR050122">
    <property type="entry name" value="RTK"/>
</dbReference>
<feature type="compositionally biased region" description="Low complexity" evidence="17">
    <location>
        <begin position="1923"/>
        <end position="1946"/>
    </location>
</feature>
<dbReference type="GO" id="GO:0004714">
    <property type="term" value="F:transmembrane receptor protein tyrosine kinase activity"/>
    <property type="evidence" value="ECO:0007669"/>
    <property type="project" value="UniProtKB-EC"/>
</dbReference>
<evidence type="ECO:0000259" key="20">
    <source>
        <dbReference type="PROSITE" id="PS50853"/>
    </source>
</evidence>
<evidence type="ECO:0000256" key="11">
    <source>
        <dbReference type="ARBA" id="ARBA00022989"/>
    </source>
</evidence>
<dbReference type="InterPro" id="IPR013783">
    <property type="entry name" value="Ig-like_fold"/>
</dbReference>
<dbReference type="PRINTS" id="PR00109">
    <property type="entry name" value="TYRKINASE"/>
</dbReference>
<keyword evidence="22" id="KW-1185">Reference proteome</keyword>
<keyword evidence="5 18" id="KW-0812">Transmembrane</keyword>
<dbReference type="Pfam" id="PF00041">
    <property type="entry name" value="fn3"/>
    <property type="match status" value="1"/>
</dbReference>
<dbReference type="GO" id="GO:0005524">
    <property type="term" value="F:ATP binding"/>
    <property type="evidence" value="ECO:0007669"/>
    <property type="project" value="UniProtKB-UniRule"/>
</dbReference>
<evidence type="ECO:0000256" key="3">
    <source>
        <dbReference type="ARBA" id="ARBA00011902"/>
    </source>
</evidence>
<dbReference type="InterPro" id="IPR036116">
    <property type="entry name" value="FN3_sf"/>
</dbReference>
<comment type="caution">
    <text evidence="21">The sequence shown here is derived from an EMBL/GenBank/DDBJ whole genome shotgun (WGS) entry which is preliminary data.</text>
</comment>
<feature type="non-terminal residue" evidence="21">
    <location>
        <position position="1969"/>
    </location>
</feature>
<evidence type="ECO:0000259" key="19">
    <source>
        <dbReference type="PROSITE" id="PS50011"/>
    </source>
</evidence>
<dbReference type="Gene3D" id="3.30.200.20">
    <property type="entry name" value="Phosphorylase Kinase, domain 1"/>
    <property type="match status" value="1"/>
</dbReference>
<dbReference type="InterPro" id="IPR020635">
    <property type="entry name" value="Tyr_kinase_cat_dom"/>
</dbReference>
<evidence type="ECO:0000256" key="6">
    <source>
        <dbReference type="ARBA" id="ARBA00022729"/>
    </source>
</evidence>
<evidence type="ECO:0000256" key="17">
    <source>
        <dbReference type="SAM" id="MobiDB-lite"/>
    </source>
</evidence>
<feature type="compositionally biased region" description="Basic and acidic residues" evidence="17">
    <location>
        <begin position="1857"/>
        <end position="1874"/>
    </location>
</feature>
<name>A0AA36GBE5_9BILA</name>
<feature type="domain" description="Protein kinase" evidence="19">
    <location>
        <begin position="1515"/>
        <end position="1779"/>
    </location>
</feature>
<keyword evidence="12 18" id="KW-0472">Membrane</keyword>
<dbReference type="SMART" id="SM00060">
    <property type="entry name" value="FN3"/>
    <property type="match status" value="4"/>
</dbReference>
<keyword evidence="9" id="KW-0418">Kinase</keyword>
<dbReference type="PANTHER" id="PTHR24416:SF525">
    <property type="entry name" value="INSULIN-LIKE RECEPTOR"/>
    <property type="match status" value="1"/>
</dbReference>
<evidence type="ECO:0000256" key="16">
    <source>
        <dbReference type="PROSITE-ProRule" id="PRU10141"/>
    </source>
</evidence>
<dbReference type="GO" id="GO:0061564">
    <property type="term" value="P:axon development"/>
    <property type="evidence" value="ECO:0007669"/>
    <property type="project" value="UniProtKB-ARBA"/>
</dbReference>
<feature type="compositionally biased region" description="Low complexity" evidence="17">
    <location>
        <begin position="1807"/>
        <end position="1816"/>
    </location>
</feature>
<dbReference type="Gene3D" id="1.10.510.10">
    <property type="entry name" value="Transferase(Phosphotransferase) domain 1"/>
    <property type="match status" value="1"/>
</dbReference>
<dbReference type="PANTHER" id="PTHR24416">
    <property type="entry name" value="TYROSINE-PROTEIN KINASE RECEPTOR"/>
    <property type="match status" value="1"/>
</dbReference>
<evidence type="ECO:0000256" key="13">
    <source>
        <dbReference type="ARBA" id="ARBA00023137"/>
    </source>
</evidence>
<comment type="catalytic activity">
    <reaction evidence="15">
        <text>L-tyrosyl-[protein] + ATP = O-phospho-L-tyrosyl-[protein] + ADP + H(+)</text>
        <dbReference type="Rhea" id="RHEA:10596"/>
        <dbReference type="Rhea" id="RHEA-COMP:10136"/>
        <dbReference type="Rhea" id="RHEA-COMP:20101"/>
        <dbReference type="ChEBI" id="CHEBI:15378"/>
        <dbReference type="ChEBI" id="CHEBI:30616"/>
        <dbReference type="ChEBI" id="CHEBI:46858"/>
        <dbReference type="ChEBI" id="CHEBI:61978"/>
        <dbReference type="ChEBI" id="CHEBI:456216"/>
        <dbReference type="EC" id="2.7.10.1"/>
    </reaction>
</comment>
<dbReference type="CDD" id="cd00063">
    <property type="entry name" value="FN3"/>
    <property type="match status" value="2"/>
</dbReference>
<keyword evidence="11 18" id="KW-1133">Transmembrane helix</keyword>
<feature type="domain" description="Fibronectin type-III" evidence="20">
    <location>
        <begin position="1332"/>
        <end position="1430"/>
    </location>
</feature>
<keyword evidence="8 16" id="KW-0547">Nucleotide-binding</keyword>
<evidence type="ECO:0000256" key="12">
    <source>
        <dbReference type="ARBA" id="ARBA00023136"/>
    </source>
</evidence>
<reference evidence="21" key="1">
    <citation type="submission" date="2023-06" db="EMBL/GenBank/DDBJ databases">
        <authorList>
            <person name="Delattre M."/>
        </authorList>
    </citation>
    <scope>NUCLEOTIDE SEQUENCE</scope>
    <source>
        <strain evidence="21">AF72</strain>
    </source>
</reference>
<dbReference type="SUPFAM" id="SSF56112">
    <property type="entry name" value="Protein kinase-like (PK-like)"/>
    <property type="match status" value="1"/>
</dbReference>
<dbReference type="Gene3D" id="2.60.40.10">
    <property type="entry name" value="Immunoglobulins"/>
    <property type="match status" value="2"/>
</dbReference>
<dbReference type="GO" id="GO:0048680">
    <property type="term" value="P:positive regulation of axon regeneration"/>
    <property type="evidence" value="ECO:0007669"/>
    <property type="project" value="UniProtKB-ARBA"/>
</dbReference>
<dbReference type="SMART" id="SM00219">
    <property type="entry name" value="TyrKc"/>
    <property type="match status" value="1"/>
</dbReference>
<accession>A0AA36GBE5</accession>
<dbReference type="EMBL" id="CATQJA010002707">
    <property type="protein sequence ID" value="CAJ0586116.1"/>
    <property type="molecule type" value="Genomic_DNA"/>
</dbReference>
<dbReference type="InterPro" id="IPR001245">
    <property type="entry name" value="Ser-Thr/Tyr_kinase_cat_dom"/>
</dbReference>
<evidence type="ECO:0000313" key="21">
    <source>
        <dbReference type="EMBL" id="CAJ0586116.1"/>
    </source>
</evidence>
<dbReference type="InterPro" id="IPR011009">
    <property type="entry name" value="Kinase-like_dom_sf"/>
</dbReference>
<dbReference type="InterPro" id="IPR000719">
    <property type="entry name" value="Prot_kinase_dom"/>
</dbReference>
<dbReference type="SUPFAM" id="SSF49265">
    <property type="entry name" value="Fibronectin type III"/>
    <property type="match status" value="2"/>
</dbReference>
<keyword evidence="4" id="KW-0808">Transferase</keyword>
<organism evidence="21 22">
    <name type="scientific">Mesorhabditis spiculigera</name>
    <dbReference type="NCBI Taxonomy" id="96644"/>
    <lineage>
        <taxon>Eukaryota</taxon>
        <taxon>Metazoa</taxon>
        <taxon>Ecdysozoa</taxon>
        <taxon>Nematoda</taxon>
        <taxon>Chromadorea</taxon>
        <taxon>Rhabditida</taxon>
        <taxon>Rhabditina</taxon>
        <taxon>Rhabditomorpha</taxon>
        <taxon>Rhabditoidea</taxon>
        <taxon>Rhabditidae</taxon>
        <taxon>Mesorhabditinae</taxon>
        <taxon>Mesorhabditis</taxon>
    </lineage>
</organism>
<dbReference type="GO" id="GO:0007169">
    <property type="term" value="P:cell surface receptor protein tyrosine kinase signaling pathway"/>
    <property type="evidence" value="ECO:0007669"/>
    <property type="project" value="TreeGrafter"/>
</dbReference>
<dbReference type="EC" id="2.7.10.1" evidence="3"/>
<dbReference type="GO" id="GO:0005886">
    <property type="term" value="C:plasma membrane"/>
    <property type="evidence" value="ECO:0007669"/>
    <property type="project" value="TreeGrafter"/>
</dbReference>
<feature type="domain" description="Fibronectin type-III" evidence="20">
    <location>
        <begin position="1131"/>
        <end position="1245"/>
    </location>
</feature>
<dbReference type="PROSITE" id="PS00107">
    <property type="entry name" value="PROTEIN_KINASE_ATP"/>
    <property type="match status" value="1"/>
</dbReference>
<evidence type="ECO:0000256" key="5">
    <source>
        <dbReference type="ARBA" id="ARBA00022692"/>
    </source>
</evidence>
<evidence type="ECO:0000256" key="2">
    <source>
        <dbReference type="ARBA" id="ARBA00004479"/>
    </source>
</evidence>
<dbReference type="InterPro" id="IPR017441">
    <property type="entry name" value="Protein_kinase_ATP_BS"/>
</dbReference>
<dbReference type="Pfam" id="PF25494">
    <property type="entry name" value="Beta-prop_Rol-3"/>
    <property type="match status" value="1"/>
</dbReference>
<sequence length="1969" mass="218757">MQRMVYALLSKKGLLRCGMDGGPCTFLRTDTPMQYVAVDSWNGFVYFIGPEGTVVQAELFSFNATDSYAFQRTRELPELSPAVAMEIDYREQQLVVILQNGSVFGRDIVSGNMSLIRDGSYMAVTKMHLADGRLFWTGKKCGENALDEVCFYSEEPSDEGIHFSRYLLTGQLVDFSLVSAPFYPCCLPAPEHIGFMPNGLEARVTWPLLPAMAYQAMGEGWRNVHYECRLEAVDGSLSQTQHTNGNDLVFPLGAAVEYTVSVRGCTLHICSPFAEKNVTMFKGYTANPAYAIQKTGNSPETLDLLGQPIALEPLLSGLPAILPAILAIDNTTQTLYSTAGSETAKIVKNRLPISQGGPEAKDETTVLLEYFRPSSAALMASRALLVLSSPYELVSYRITGTLDQIIYACSSLDVTVCAEVIAVATDETTGDIFYLTQLSNGTVQLYQVDPVTRLPQHLASSSELPRISQMAVAYDKLLLLTADEGRVGIIDRKLDSLDLNWVVEGISQLIPIWPTSTSNRFDFKGDVLMGEVVKNDLTWTPVTPRRDNGSILYQISIWRDEHDDPYRSFSLAPVYTVPTELLEKWDSAQVFSSQVTAMNAWTSLNISKSGLVAPTKPPSPPMATRIFATQQKMVDGARAIISFFWGAPKEWNGRPLRYVLNCTKQDDGAENLVALDLPPAVTYYSFAVKSGKVSCAVAASNEPSNVGDFSAPLSIDSSELRPLVRLFAIDSSNDLFAVPNITDGYQARVTREQRTRREKRQNTAPSLHYQAMAFIETNLYAVGLEPGSVHPSLVQLDTNNISSLQHKVSLTGDFPPIVAMASDWVGFRLLLLMGKALYQVTLDPFLSSAILAPKKLADLSLGSSDPKQLTYDPFTSTAFILTLNGSIFSYDLAKGVERNLAHTVLCLATETVTWMTTEFTWNRPASPKIYALTWNGILEIELDGRCGELKSIDWTKFGERGLKSLNAFSIADKMFVFSSPTELLLYNPTDTSIHPIPIPHPPLRQILAASQSSQPYPDRKCFSLPASSQISFSVHNEGRTGAAVRIDRPPVVPACSAISLPTTVYDIFFNRTDKSRVKHIESYADQYHLEDGSLDKETDYTVRVTWKNRWSSDTTASESKLFRTGFGYPSPPRNLKAISVTPDTILLFWQLPETLNGPVEEVKYKLSQQVSSLSPASIAVQPWTLNGFSLSTTDVVSCLESPCRVKISNLRASTDYKFWDIAGTLRPDNVTGSSLLLRWNSLQPEQPPKAVSIQFKESGGHGEWKTPKNASFDPREIRASIGILIANLLSATSYDYRFVAVYKGGFDFDSKHYDYTEDYFQGIQQARTKAGTPTEPQLVAVRQNPDGWVVEWQPPNSDGGSIITSYALEMRPNHTAEWEIAERGLDGRVFWWRPPKPEWAPHWQFRVRAANQEGFGPYKETPVWPEDLEVKRPFPWLIGSAIASALLLIMVIAFFLMARRRQVRERQRRPRVDDKSITLDAIGQLDAHFGKATREMPSQIAHEIRNLPQIPRDRIRLVRQVGEGQFGKVFEGTALLDRDSTEVGVAIKRLHDKPDAETRMKFLKEAILMNNFDHPNIVRLVGVSFGEEPQLLLLELIRPVDEEPRDRLTIKELLTMMMDIGRGASYLEQLRHVHRDLAARNCLLTSRKGTRHAKIGDFGLTRVVQGNDYWQMRGTDFLPFRWLAPEAASLGLFSSKSDVWSYGVLFWEAFTLGDVPHGGLADETVHQRVKSGTPLARPPYCPESIYKLMESCWASEAQDRPTFATLLAEIDDLRDMPEFQNEKEKYPNCLLGPVLTRGGGGGRVNEAFEASTASSSSERDPAQRMITAASRALEHAKIDKGSSAARRPGRPGVNRSQRAERTKSNSVPNEHDLDPLCLGRQPEDYAPPPAPRVIRQVTVPMMGPENDGFVDEGNLSQSWSGGPNAPSHAPHLPSSSSTRHQSLSSSRGPLDWEASAASRKSKLSQVSRV</sequence>
<dbReference type="GO" id="GO:0043235">
    <property type="term" value="C:receptor complex"/>
    <property type="evidence" value="ECO:0007669"/>
    <property type="project" value="TreeGrafter"/>
</dbReference>
<dbReference type="InterPro" id="IPR057329">
    <property type="entry name" value="Beta-prop_Rol-3"/>
</dbReference>
<protein>
    <recommendedName>
        <fullName evidence="3">receptor protein-tyrosine kinase</fullName>
        <ecNumber evidence="3">2.7.10.1</ecNumber>
    </recommendedName>
</protein>
<keyword evidence="14" id="KW-0325">Glycoprotein</keyword>
<gene>
    <name evidence="21" type="ORF">MSPICULIGERA_LOCUS24124</name>
</gene>
<feature type="transmembrane region" description="Helical" evidence="18">
    <location>
        <begin position="1436"/>
        <end position="1458"/>
    </location>
</feature>
<dbReference type="PROSITE" id="PS50011">
    <property type="entry name" value="PROTEIN_KINASE_DOM"/>
    <property type="match status" value="1"/>
</dbReference>
<dbReference type="SUPFAM" id="SSF101898">
    <property type="entry name" value="NHL repeat"/>
    <property type="match status" value="1"/>
</dbReference>
<evidence type="ECO:0000256" key="1">
    <source>
        <dbReference type="ARBA" id="ARBA00004308"/>
    </source>
</evidence>
<evidence type="ECO:0000256" key="18">
    <source>
        <dbReference type="SAM" id="Phobius"/>
    </source>
</evidence>
<evidence type="ECO:0000256" key="15">
    <source>
        <dbReference type="ARBA" id="ARBA00051243"/>
    </source>
</evidence>
<evidence type="ECO:0000256" key="8">
    <source>
        <dbReference type="ARBA" id="ARBA00022741"/>
    </source>
</evidence>
<keyword evidence="7" id="KW-0677">Repeat</keyword>
<dbReference type="PROSITE" id="PS50853">
    <property type="entry name" value="FN3"/>
    <property type="match status" value="2"/>
</dbReference>
<evidence type="ECO:0000256" key="14">
    <source>
        <dbReference type="ARBA" id="ARBA00023180"/>
    </source>
</evidence>
<evidence type="ECO:0000256" key="10">
    <source>
        <dbReference type="ARBA" id="ARBA00022840"/>
    </source>
</evidence>
<comment type="subcellular location">
    <subcellularLocation>
        <location evidence="1">Endomembrane system</location>
    </subcellularLocation>
    <subcellularLocation>
        <location evidence="2">Membrane</location>
        <topology evidence="2">Single-pass type I membrane protein</topology>
    </subcellularLocation>
</comment>
<feature type="region of interest" description="Disordered" evidence="17">
    <location>
        <begin position="1802"/>
        <end position="1969"/>
    </location>
</feature>
<keyword evidence="13" id="KW-0829">Tyrosine-protein kinase</keyword>
<dbReference type="Pfam" id="PF07714">
    <property type="entry name" value="PK_Tyr_Ser-Thr"/>
    <property type="match status" value="1"/>
</dbReference>
<keyword evidence="10 16" id="KW-0067">ATP-binding</keyword>
<evidence type="ECO:0000313" key="22">
    <source>
        <dbReference type="Proteomes" id="UP001177023"/>
    </source>
</evidence>
<dbReference type="InterPro" id="IPR003961">
    <property type="entry name" value="FN3_dom"/>
</dbReference>